<feature type="domain" description="F-box associated beta-propeller type 1" evidence="1">
    <location>
        <begin position="8"/>
        <end position="210"/>
    </location>
</feature>
<accession>A0AA38W8B9</accession>
<dbReference type="Pfam" id="PF07734">
    <property type="entry name" value="FBA_1"/>
    <property type="match status" value="1"/>
</dbReference>
<dbReference type="SUPFAM" id="SSF50965">
    <property type="entry name" value="Galactose oxidase, central domain"/>
    <property type="match status" value="1"/>
</dbReference>
<evidence type="ECO:0000313" key="2">
    <source>
        <dbReference type="EMBL" id="KAJ9552247.1"/>
    </source>
</evidence>
<organism evidence="2 3">
    <name type="scientific">Centaurea solstitialis</name>
    <name type="common">yellow star-thistle</name>
    <dbReference type="NCBI Taxonomy" id="347529"/>
    <lineage>
        <taxon>Eukaryota</taxon>
        <taxon>Viridiplantae</taxon>
        <taxon>Streptophyta</taxon>
        <taxon>Embryophyta</taxon>
        <taxon>Tracheophyta</taxon>
        <taxon>Spermatophyta</taxon>
        <taxon>Magnoliopsida</taxon>
        <taxon>eudicotyledons</taxon>
        <taxon>Gunneridae</taxon>
        <taxon>Pentapetalae</taxon>
        <taxon>asterids</taxon>
        <taxon>campanulids</taxon>
        <taxon>Asterales</taxon>
        <taxon>Asteraceae</taxon>
        <taxon>Carduoideae</taxon>
        <taxon>Cardueae</taxon>
        <taxon>Centaureinae</taxon>
        <taxon>Centaurea</taxon>
    </lineage>
</organism>
<dbReference type="InterPro" id="IPR006527">
    <property type="entry name" value="F-box-assoc_dom_typ1"/>
</dbReference>
<gene>
    <name evidence="2" type="ORF">OSB04_016292</name>
</gene>
<reference evidence="2" key="1">
    <citation type="submission" date="2023-03" db="EMBL/GenBank/DDBJ databases">
        <title>Chromosome-scale reference genome and RAD-based genetic map of yellow starthistle (Centaurea solstitialis) reveal putative structural variation and QTLs associated with invader traits.</title>
        <authorList>
            <person name="Reatini B."/>
            <person name="Cang F.A."/>
            <person name="Jiang Q."/>
            <person name="Mckibben M.T.W."/>
            <person name="Barker M.S."/>
            <person name="Rieseberg L.H."/>
            <person name="Dlugosch K.M."/>
        </authorList>
    </citation>
    <scope>NUCLEOTIDE SEQUENCE</scope>
    <source>
        <strain evidence="2">CAN-66</strain>
        <tissue evidence="2">Leaf</tissue>
    </source>
</reference>
<dbReference type="Proteomes" id="UP001172457">
    <property type="component" value="Chromosome 4"/>
</dbReference>
<dbReference type="EMBL" id="JARYMX010000004">
    <property type="protein sequence ID" value="KAJ9552247.1"/>
    <property type="molecule type" value="Genomic_DNA"/>
</dbReference>
<protein>
    <recommendedName>
        <fullName evidence="1">F-box associated beta-propeller type 1 domain-containing protein</fullName>
    </recommendedName>
</protein>
<proteinExistence type="predicted"/>
<keyword evidence="3" id="KW-1185">Reference proteome</keyword>
<dbReference type="NCBIfam" id="TIGR01640">
    <property type="entry name" value="F_box_assoc_1"/>
    <property type="match status" value="1"/>
</dbReference>
<dbReference type="InterPro" id="IPR011043">
    <property type="entry name" value="Gal_Oxase/kelch_b-propeller"/>
</dbReference>
<comment type="caution">
    <text evidence="2">The sequence shown here is derived from an EMBL/GenBank/DDBJ whole genome shotgun (WGS) entry which is preliminary data.</text>
</comment>
<sequence length="295" mass="34103">MVPIFKNSIISQMGSVNGLICLWECKHDNTYICNPVTREVITIPTNPQYHKHGILITGYGFGVSSSTGEYKVVRTFQRERPFNRNEYKFATKAEVYTLGTRQWRSVGRVPYWLQSEVAAVLNDHCHWIVFYYEDAFARICSFDLNKETFQLFPSPPIQEIGNCYQSLAVLKGCLCVSDGDDSQFTIWVMKEYGIEKSWYKEVVITRETLNSTYLCEGLKDGTIFFMSGGLCLCAFYPRSDRVEEIHMFGSSKRGLAYRPSFLKLQNFESERVHIREFGSFESTVMPRPCPSYPHY</sequence>
<dbReference type="InterPro" id="IPR050796">
    <property type="entry name" value="SCF_F-box_component"/>
</dbReference>
<dbReference type="PANTHER" id="PTHR31672">
    <property type="entry name" value="BNACNNG10540D PROTEIN"/>
    <property type="match status" value="1"/>
</dbReference>
<dbReference type="Gene3D" id="2.120.10.80">
    <property type="entry name" value="Kelch-type beta propeller"/>
    <property type="match status" value="1"/>
</dbReference>
<dbReference type="InterPro" id="IPR017451">
    <property type="entry name" value="F-box-assoc_interact_dom"/>
</dbReference>
<dbReference type="AlphaFoldDB" id="A0AA38W8B9"/>
<dbReference type="InterPro" id="IPR015915">
    <property type="entry name" value="Kelch-typ_b-propeller"/>
</dbReference>
<evidence type="ECO:0000259" key="1">
    <source>
        <dbReference type="Pfam" id="PF07734"/>
    </source>
</evidence>
<name>A0AA38W8B9_9ASTR</name>
<dbReference type="PANTHER" id="PTHR31672:SF13">
    <property type="entry name" value="F-BOX PROTEIN CPR30-LIKE"/>
    <property type="match status" value="1"/>
</dbReference>
<evidence type="ECO:0000313" key="3">
    <source>
        <dbReference type="Proteomes" id="UP001172457"/>
    </source>
</evidence>